<accession>A0AAV4RBY3</accession>
<dbReference type="AlphaFoldDB" id="A0AAV4RBY3"/>
<dbReference type="EMBL" id="BPLR01007537">
    <property type="protein sequence ID" value="GIY17735.1"/>
    <property type="molecule type" value="Genomic_DNA"/>
</dbReference>
<dbReference type="Proteomes" id="UP001054945">
    <property type="component" value="Unassembled WGS sequence"/>
</dbReference>
<reference evidence="1 2" key="1">
    <citation type="submission" date="2021-06" db="EMBL/GenBank/DDBJ databases">
        <title>Caerostris extrusa draft genome.</title>
        <authorList>
            <person name="Kono N."/>
            <person name="Arakawa K."/>
        </authorList>
    </citation>
    <scope>NUCLEOTIDE SEQUENCE [LARGE SCALE GENOMIC DNA]</scope>
</reference>
<evidence type="ECO:0000313" key="2">
    <source>
        <dbReference type="Proteomes" id="UP001054945"/>
    </source>
</evidence>
<protein>
    <submittedName>
        <fullName evidence="1">Uncharacterized protein</fullName>
    </submittedName>
</protein>
<keyword evidence="2" id="KW-1185">Reference proteome</keyword>
<comment type="caution">
    <text evidence="1">The sequence shown here is derived from an EMBL/GenBank/DDBJ whole genome shotgun (WGS) entry which is preliminary data.</text>
</comment>
<organism evidence="1 2">
    <name type="scientific">Caerostris extrusa</name>
    <name type="common">Bark spider</name>
    <name type="synonym">Caerostris bankana</name>
    <dbReference type="NCBI Taxonomy" id="172846"/>
    <lineage>
        <taxon>Eukaryota</taxon>
        <taxon>Metazoa</taxon>
        <taxon>Ecdysozoa</taxon>
        <taxon>Arthropoda</taxon>
        <taxon>Chelicerata</taxon>
        <taxon>Arachnida</taxon>
        <taxon>Araneae</taxon>
        <taxon>Araneomorphae</taxon>
        <taxon>Entelegynae</taxon>
        <taxon>Araneoidea</taxon>
        <taxon>Araneidae</taxon>
        <taxon>Caerostris</taxon>
    </lineage>
</organism>
<evidence type="ECO:0000313" key="1">
    <source>
        <dbReference type="EMBL" id="GIY17735.1"/>
    </source>
</evidence>
<gene>
    <name evidence="1" type="ORF">CEXT_437111</name>
</gene>
<name>A0AAV4RBY3_CAEEX</name>
<proteinExistence type="predicted"/>
<sequence length="138" mass="15619">MKFELCHLIQLPAHEDMLCIKAKKISRILQTVENLISSSDRIVCIDKTFVNTNLITNTDTNVSSSIEIITIEDSQSLVLIFETIPCSSNISSSLFTFSQKGHMAHLYPCGRLAYCFFRSCNILIPRMQPTLCSKFQHS</sequence>